<gene>
    <name evidence="2" type="ORF">TW77_06710</name>
</gene>
<dbReference type="PATRIC" id="fig|43658.5.peg.1414"/>
<organism evidence="2 3">
    <name type="scientific">Pseudoalteromonas rubra</name>
    <dbReference type="NCBI Taxonomy" id="43658"/>
    <lineage>
        <taxon>Bacteria</taxon>
        <taxon>Pseudomonadati</taxon>
        <taxon>Pseudomonadota</taxon>
        <taxon>Gammaproteobacteria</taxon>
        <taxon>Alteromonadales</taxon>
        <taxon>Pseudoalteromonadaceae</taxon>
        <taxon>Pseudoalteromonas</taxon>
    </lineage>
</organism>
<comment type="caution">
    <text evidence="2">The sequence shown here is derived from an EMBL/GenBank/DDBJ whole genome shotgun (WGS) entry which is preliminary data.</text>
</comment>
<evidence type="ECO:0000313" key="3">
    <source>
        <dbReference type="Proteomes" id="UP000033452"/>
    </source>
</evidence>
<dbReference type="RefSeq" id="WP_046004203.1">
    <property type="nucleotide sequence ID" value="NZ_JXYA01000012.1"/>
</dbReference>
<feature type="transmembrane region" description="Helical" evidence="1">
    <location>
        <begin position="58"/>
        <end position="78"/>
    </location>
</feature>
<dbReference type="AlphaFoldDB" id="A0A0F4QU45"/>
<dbReference type="Proteomes" id="UP000033452">
    <property type="component" value="Unassembled WGS sequence"/>
</dbReference>
<keyword evidence="1" id="KW-0812">Transmembrane</keyword>
<sequence>MLQAIKKFYHQKVTLKNLTSFLCGLLALVCLAWLGDQSYFYITRFTLGKPHPDWDSVAWWVALFGVCLGSLLTAYLSFNFVKVRHLQSSSAKGTYKALLLTTSPADARDNQWQIVKHQGVFKLFQVDPKTKQTVEKFPFSGYLTDDIALFTEKKVRCSWQQVLRALRNHKNNVEQIYLVVTEEMHKLKYHCGDQTQSEAQCLRDWIAFYFNDALQETQVSLHRRPVSANEMQDYYHAFDELIDTLTGTYQDKEILIDITGGRVPASLGGCLATLHNNCRMQYIDAIAQPSKVHIYDATIKQID</sequence>
<dbReference type="OrthoDB" id="8548152at2"/>
<dbReference type="EMBL" id="JXYA01000012">
    <property type="protein sequence ID" value="KJZ10884.1"/>
    <property type="molecule type" value="Genomic_DNA"/>
</dbReference>
<keyword evidence="1" id="KW-0472">Membrane</keyword>
<accession>A0A0F4QU45</accession>
<keyword evidence="1" id="KW-1133">Transmembrane helix</keyword>
<reference evidence="2 3" key="1">
    <citation type="journal article" date="2015" name="BMC Genomics">
        <title>Genome mining reveals unlocked bioactive potential of marine Gram-negative bacteria.</title>
        <authorList>
            <person name="Machado H."/>
            <person name="Sonnenschein E.C."/>
            <person name="Melchiorsen J."/>
            <person name="Gram L."/>
        </authorList>
    </citation>
    <scope>NUCLEOTIDE SEQUENCE [LARGE SCALE GENOMIC DNA]</scope>
    <source>
        <strain evidence="2 3">S2471</strain>
    </source>
</reference>
<evidence type="ECO:0000313" key="2">
    <source>
        <dbReference type="EMBL" id="KJZ10884.1"/>
    </source>
</evidence>
<dbReference type="Gene3D" id="3.40.50.10770">
    <property type="entry name" value="Hypothetical protein VC1899 like domain (Restriction endonuclease-like)"/>
    <property type="match status" value="1"/>
</dbReference>
<keyword evidence="3" id="KW-1185">Reference proteome</keyword>
<protein>
    <submittedName>
        <fullName evidence="2">Uncharacterized protein</fullName>
    </submittedName>
</protein>
<name>A0A0F4QU45_9GAMM</name>
<proteinExistence type="predicted"/>
<evidence type="ECO:0000256" key="1">
    <source>
        <dbReference type="SAM" id="Phobius"/>
    </source>
</evidence>